<reference evidence="10 11" key="1">
    <citation type="submission" date="2015-04" db="EMBL/GenBank/DDBJ databases">
        <title>The complete genome sequence of the hyperthermophilic, obligate iron-reducing archaeon Geoglobus ahangari strain 234T.</title>
        <authorList>
            <person name="Manzella M.P."/>
            <person name="Holmes D.E."/>
            <person name="Rocheleau J.M."/>
            <person name="Chung A."/>
            <person name="Reguera G."/>
            <person name="Kashefi K."/>
        </authorList>
    </citation>
    <scope>NUCLEOTIDE SEQUENCE [LARGE SCALE GENOMIC DNA]</scope>
    <source>
        <strain evidence="10 11">234</strain>
    </source>
</reference>
<proteinExistence type="inferred from homology"/>
<evidence type="ECO:0000256" key="1">
    <source>
        <dbReference type="ARBA" id="ARBA00001966"/>
    </source>
</evidence>
<dbReference type="PANTHER" id="PTHR30038:SF7">
    <property type="entry name" value="TUNGSTEN-CONTAINING GLYCERALDEHYDE-3-PHOSPHATE:FERREDOXIN OXIDOREDUCTASE"/>
    <property type="match status" value="1"/>
</dbReference>
<keyword evidence="4" id="KW-0479">Metal-binding</keyword>
<dbReference type="Pfam" id="PF01314">
    <property type="entry name" value="AFOR_C"/>
    <property type="match status" value="1"/>
</dbReference>
<keyword evidence="7" id="KW-0411">Iron-sulfur</keyword>
<sequence>MMYAGKILRVNLESGEVKEYRPENSLYEEYVGGGGVAVNLHLDYGSYKAEPFSGDNPLIVMTGPLTASALSASRAQFTARSPLTYAWGESSSGGKFATYLKRAGWDGLIVEGKSDRPVYLYIDSSGAEIRSADHLWGKTTYEAQEAIERDEGDVSTAVIGPAGENLVRYACILVDNSRAAGRTGMGAVMGSKRLKAIAVAKDEAFTPEPADPEGYRRAMNDLVARIKDNFTANMFKEVGTGGYVESSEMFGDLPTKYFTQGVFGAAEKISSNYIVERYLKRHDGCLGCPIRCGKVLDYNGKEYHLPEYETLASYGSLLMIDSAEALIEMNHLANSLGLDTISSGVTIGMAMYLTENNIADFGIRFGEAEKARQMLEDIAFRRGKGDVLAEGSMRVEQQLGLHGVAAHVRGLEIPMHDPRAFASLAVAYATNNRGACHLPHQMYNIEMGMKIKEYGIVSSGRFENEGKGVITAKMQNYSEIFNSLIMCVFVPAKPKHISQLLSTSTGIDYTIERIYEVGERTFLRKREFNELAGRGKEWDRLPEIIMQPVDGGSEGHVPDLEVQLREYYQFRGW</sequence>
<dbReference type="InterPro" id="IPR036503">
    <property type="entry name" value="Ald_Fedxn_OxRdtase_N_sf"/>
</dbReference>
<dbReference type="PATRIC" id="fig|113653.22.peg.1792"/>
<dbReference type="KEGG" id="gah:GAH_01822"/>
<keyword evidence="3" id="KW-0004">4Fe-4S</keyword>
<dbReference type="Pfam" id="PF02730">
    <property type="entry name" value="AFOR_N"/>
    <property type="match status" value="1"/>
</dbReference>
<organism evidence="10 11">
    <name type="scientific">Geoglobus ahangari</name>
    <dbReference type="NCBI Taxonomy" id="113653"/>
    <lineage>
        <taxon>Archaea</taxon>
        <taxon>Methanobacteriati</taxon>
        <taxon>Methanobacteriota</taxon>
        <taxon>Archaeoglobi</taxon>
        <taxon>Archaeoglobales</taxon>
        <taxon>Archaeoglobaceae</taxon>
        <taxon>Geoglobus</taxon>
    </lineage>
</organism>
<dbReference type="InterPro" id="IPR013983">
    <property type="entry name" value="Ald_Fedxn_OxRdtase_N"/>
</dbReference>
<dbReference type="PANTHER" id="PTHR30038">
    <property type="entry name" value="ALDEHYDE FERREDOXIN OXIDOREDUCTASE"/>
    <property type="match status" value="1"/>
</dbReference>
<dbReference type="EMBL" id="CP011267">
    <property type="protein sequence ID" value="AKG90900.1"/>
    <property type="molecule type" value="Genomic_DNA"/>
</dbReference>
<dbReference type="InterPro" id="IPR001203">
    <property type="entry name" value="OxRdtase_Ald_Fedxn_C"/>
</dbReference>
<dbReference type="Gene3D" id="1.10.569.10">
    <property type="entry name" value="Aldehyde Ferredoxin Oxidoreductase Protein, subunit A, domain 2"/>
    <property type="match status" value="1"/>
</dbReference>
<dbReference type="SUPFAM" id="SSF48310">
    <property type="entry name" value="Aldehyde ferredoxin oxidoreductase, C-terminal domains"/>
    <property type="match status" value="1"/>
</dbReference>
<dbReference type="RefSeq" id="WP_048096255.1">
    <property type="nucleotide sequence ID" value="NZ_CP011267.1"/>
</dbReference>
<dbReference type="Gene3D" id="3.60.9.10">
    <property type="entry name" value="Aldehyde ferredoxin oxidoreductase, N-terminal domain"/>
    <property type="match status" value="1"/>
</dbReference>
<evidence type="ECO:0000256" key="4">
    <source>
        <dbReference type="ARBA" id="ARBA00022723"/>
    </source>
</evidence>
<dbReference type="SMART" id="SM00790">
    <property type="entry name" value="AFOR_N"/>
    <property type="match status" value="1"/>
</dbReference>
<evidence type="ECO:0000313" key="11">
    <source>
        <dbReference type="Proteomes" id="UP000034723"/>
    </source>
</evidence>
<evidence type="ECO:0000256" key="8">
    <source>
        <dbReference type="ARBA" id="ARBA00049934"/>
    </source>
</evidence>
<comment type="similarity">
    <text evidence="2">Belongs to the AOR/FOR family.</text>
</comment>
<evidence type="ECO:0000256" key="5">
    <source>
        <dbReference type="ARBA" id="ARBA00023002"/>
    </source>
</evidence>
<dbReference type="SUPFAM" id="SSF56228">
    <property type="entry name" value="Aldehyde ferredoxin oxidoreductase, N-terminal domain"/>
    <property type="match status" value="1"/>
</dbReference>
<evidence type="ECO:0000256" key="6">
    <source>
        <dbReference type="ARBA" id="ARBA00023004"/>
    </source>
</evidence>
<dbReference type="InterPro" id="IPR013984">
    <property type="entry name" value="Ald_Fedxn_OxRdtase_dom2"/>
</dbReference>
<dbReference type="AlphaFoldDB" id="A0A0F7IG86"/>
<dbReference type="Proteomes" id="UP000034723">
    <property type="component" value="Chromosome"/>
</dbReference>
<protein>
    <submittedName>
        <fullName evidence="10">Aldehyde:ferredoxin oxidoreductase</fullName>
        <ecNumber evidence="10">1.2.7.5</ecNumber>
    </submittedName>
</protein>
<evidence type="ECO:0000256" key="2">
    <source>
        <dbReference type="ARBA" id="ARBA00011032"/>
    </source>
</evidence>
<comment type="cofactor">
    <cofactor evidence="1">
        <name>[4Fe-4S] cluster</name>
        <dbReference type="ChEBI" id="CHEBI:49883"/>
    </cofactor>
</comment>
<accession>A0A0F7IG86</accession>
<dbReference type="FunCoup" id="A0A0F7IG86">
    <property type="interactions" value="108"/>
</dbReference>
<dbReference type="GeneID" id="24804389"/>
<dbReference type="Gene3D" id="1.10.599.10">
    <property type="entry name" value="Aldehyde Ferredoxin Oxidoreductase Protein, subunit A, domain 3"/>
    <property type="match status" value="1"/>
</dbReference>
<evidence type="ECO:0000259" key="9">
    <source>
        <dbReference type="SMART" id="SM00790"/>
    </source>
</evidence>
<dbReference type="STRING" id="113653.GAH_01822"/>
<evidence type="ECO:0000256" key="7">
    <source>
        <dbReference type="ARBA" id="ARBA00023014"/>
    </source>
</evidence>
<dbReference type="InterPro" id="IPR036021">
    <property type="entry name" value="Tungsten_al_ferr_oxy-like_C"/>
</dbReference>
<dbReference type="GO" id="GO:0033726">
    <property type="term" value="F:aldehyde ferredoxin oxidoreductase activity"/>
    <property type="evidence" value="ECO:0007669"/>
    <property type="project" value="UniProtKB-EC"/>
</dbReference>
<gene>
    <name evidence="10" type="ORF">GAH_01822</name>
</gene>
<dbReference type="HOGENOM" id="CLU_020364_1_0_2"/>
<dbReference type="EC" id="1.2.7.5" evidence="10"/>
<name>A0A0F7IG86_9EURY</name>
<dbReference type="GO" id="GO:0046872">
    <property type="term" value="F:metal ion binding"/>
    <property type="evidence" value="ECO:0007669"/>
    <property type="project" value="UniProtKB-KW"/>
</dbReference>
<dbReference type="GO" id="GO:0051539">
    <property type="term" value="F:4 iron, 4 sulfur cluster binding"/>
    <property type="evidence" value="ECO:0007669"/>
    <property type="project" value="UniProtKB-KW"/>
</dbReference>
<comment type="cofactor">
    <cofactor evidence="8">
        <name>tungstopterin</name>
        <dbReference type="ChEBI" id="CHEBI:30402"/>
    </cofactor>
</comment>
<dbReference type="InterPro" id="IPR051919">
    <property type="entry name" value="W-dependent_AOR"/>
</dbReference>
<dbReference type="GO" id="GO:0009055">
    <property type="term" value="F:electron transfer activity"/>
    <property type="evidence" value="ECO:0007669"/>
    <property type="project" value="InterPro"/>
</dbReference>
<feature type="domain" description="Aldehyde ferredoxin oxidoreductase N-terminal" evidence="9">
    <location>
        <begin position="3"/>
        <end position="203"/>
    </location>
</feature>
<keyword evidence="11" id="KW-1185">Reference proteome</keyword>
<dbReference type="InterPro" id="IPR013985">
    <property type="entry name" value="Ald_Fedxn_OxRdtase_dom3"/>
</dbReference>
<dbReference type="InParanoid" id="A0A0F7IG86"/>
<evidence type="ECO:0000313" key="10">
    <source>
        <dbReference type="EMBL" id="AKG90900.1"/>
    </source>
</evidence>
<evidence type="ECO:0000256" key="3">
    <source>
        <dbReference type="ARBA" id="ARBA00022485"/>
    </source>
</evidence>
<keyword evidence="6" id="KW-0408">Iron</keyword>
<keyword evidence="5 10" id="KW-0560">Oxidoreductase</keyword>